<accession>X0V9Z1</accession>
<protein>
    <submittedName>
        <fullName evidence="1">Uncharacterized protein</fullName>
    </submittedName>
</protein>
<gene>
    <name evidence="1" type="ORF">S01H1_54090</name>
</gene>
<dbReference type="EMBL" id="BARS01035072">
    <property type="protein sequence ID" value="GAG15025.1"/>
    <property type="molecule type" value="Genomic_DNA"/>
</dbReference>
<reference evidence="1" key="1">
    <citation type="journal article" date="2014" name="Front. Microbiol.">
        <title>High frequency of phylogenetically diverse reductive dehalogenase-homologous genes in deep subseafloor sedimentary metagenomes.</title>
        <authorList>
            <person name="Kawai M."/>
            <person name="Futagami T."/>
            <person name="Toyoda A."/>
            <person name="Takaki Y."/>
            <person name="Nishi S."/>
            <person name="Hori S."/>
            <person name="Arai W."/>
            <person name="Tsubouchi T."/>
            <person name="Morono Y."/>
            <person name="Uchiyama I."/>
            <person name="Ito T."/>
            <person name="Fujiyama A."/>
            <person name="Inagaki F."/>
            <person name="Takami H."/>
        </authorList>
    </citation>
    <scope>NUCLEOTIDE SEQUENCE</scope>
    <source>
        <strain evidence="1">Expedition CK06-06</strain>
    </source>
</reference>
<evidence type="ECO:0000313" key="1">
    <source>
        <dbReference type="EMBL" id="GAG15025.1"/>
    </source>
</evidence>
<organism evidence="1">
    <name type="scientific">marine sediment metagenome</name>
    <dbReference type="NCBI Taxonomy" id="412755"/>
    <lineage>
        <taxon>unclassified sequences</taxon>
        <taxon>metagenomes</taxon>
        <taxon>ecological metagenomes</taxon>
    </lineage>
</organism>
<name>X0V9Z1_9ZZZZ</name>
<sequence>RNGYETVQEICAEINRRNTLVKRWDKRAMSLSTVSKALKTLEEDLIIARKDTIRLLQPDRLLEKLSDNYIPPNIKERVRLKISEERGRIGELLMKLSQALGLPLVAAGTSSVGQYAVMQRGDLLSIYCPRLETLLERLPGSQTDRFPNLELLETEDETVSFDARQEGDLWWASPVQVYLELMAGDKRDQETAEQVKSYILRNLQTVQE</sequence>
<feature type="non-terminal residue" evidence="1">
    <location>
        <position position="1"/>
    </location>
</feature>
<proteinExistence type="predicted"/>
<dbReference type="AlphaFoldDB" id="X0V9Z1"/>
<comment type="caution">
    <text evidence="1">The sequence shown here is derived from an EMBL/GenBank/DDBJ whole genome shotgun (WGS) entry which is preliminary data.</text>
</comment>